<reference evidence="3" key="1">
    <citation type="submission" date="2016-10" db="EMBL/GenBank/DDBJ databases">
        <authorList>
            <person name="Varghese N."/>
            <person name="Submissions S."/>
        </authorList>
    </citation>
    <scope>NUCLEOTIDE SEQUENCE [LARGE SCALE GENOMIC DNA]</scope>
    <source>
        <strain evidence="3">DSM 44654</strain>
    </source>
</reference>
<feature type="region of interest" description="Disordered" evidence="1">
    <location>
        <begin position="1"/>
        <end position="277"/>
    </location>
</feature>
<proteinExistence type="predicted"/>
<evidence type="ECO:0000256" key="1">
    <source>
        <dbReference type="SAM" id="MobiDB-lite"/>
    </source>
</evidence>
<sequence>MLARVANASPSCGRAPDDIPSPRRVGSAPLAAPNRRCSLLGGRRRGDRGRRTDAGVAPGAKGPPPNGDGHRPGNPHGNGIAHDGLRAAFRSPPGNSSGGSGRGGPATIRRPARVGNIGPPRRRAEGTGHPPAGNGMDIGQTPRPPTGGSTAIHPPRRGSNTDIRAPNPSKAGRPEGKRSGPDGAPGVVRTARRGNGRIPAAGTDEEHARPGPAGGGQHPAVGRNGLVPSIDGPGATPMTPTTPAHTARRHPEVPTSVPRRGAPFPAHRPLNERRRGR</sequence>
<dbReference type="AlphaFoldDB" id="A0A1H5QSQ9"/>
<dbReference type="Proteomes" id="UP000198878">
    <property type="component" value="Unassembled WGS sequence"/>
</dbReference>
<dbReference type="EMBL" id="FNUJ01000004">
    <property type="protein sequence ID" value="SEF29182.1"/>
    <property type="molecule type" value="Genomic_DNA"/>
</dbReference>
<gene>
    <name evidence="2" type="ORF">SAMN05421837_104576</name>
</gene>
<evidence type="ECO:0000313" key="2">
    <source>
        <dbReference type="EMBL" id="SEF29182.1"/>
    </source>
</evidence>
<feature type="compositionally biased region" description="Low complexity" evidence="1">
    <location>
        <begin position="232"/>
        <end position="245"/>
    </location>
</feature>
<name>A0A1H5QSQ9_9PSEU</name>
<accession>A0A1H5QSQ9</accession>
<evidence type="ECO:0000313" key="3">
    <source>
        <dbReference type="Proteomes" id="UP000198878"/>
    </source>
</evidence>
<organism evidence="2 3">
    <name type="scientific">Amycolatopsis pretoriensis</name>
    <dbReference type="NCBI Taxonomy" id="218821"/>
    <lineage>
        <taxon>Bacteria</taxon>
        <taxon>Bacillati</taxon>
        <taxon>Actinomycetota</taxon>
        <taxon>Actinomycetes</taxon>
        <taxon>Pseudonocardiales</taxon>
        <taxon>Pseudonocardiaceae</taxon>
        <taxon>Amycolatopsis</taxon>
    </lineage>
</organism>
<dbReference type="STRING" id="218821.SAMN05421837_104576"/>
<keyword evidence="3" id="KW-1185">Reference proteome</keyword>
<protein>
    <submittedName>
        <fullName evidence="2">Uncharacterized protein</fullName>
    </submittedName>
</protein>